<dbReference type="Gene3D" id="3.30.300.30">
    <property type="match status" value="1"/>
</dbReference>
<dbReference type="InterPro" id="IPR045851">
    <property type="entry name" value="AMP-bd_C_sf"/>
</dbReference>
<evidence type="ECO:0000259" key="4">
    <source>
        <dbReference type="PROSITE" id="PS50075"/>
    </source>
</evidence>
<dbReference type="Proteomes" id="UP001595975">
    <property type="component" value="Unassembled WGS sequence"/>
</dbReference>
<dbReference type="PROSITE" id="PS50075">
    <property type="entry name" value="CARRIER"/>
    <property type="match status" value="1"/>
</dbReference>
<evidence type="ECO:0000256" key="2">
    <source>
        <dbReference type="ARBA" id="ARBA00022553"/>
    </source>
</evidence>
<name>A0ABW0X6P4_9ACTN</name>
<dbReference type="Gene3D" id="3.40.50.12780">
    <property type="entry name" value="N-terminal domain of ligase-like"/>
    <property type="match status" value="1"/>
</dbReference>
<dbReference type="EMBL" id="JBHSOF010000015">
    <property type="protein sequence ID" value="MFC5664141.1"/>
    <property type="molecule type" value="Genomic_DNA"/>
</dbReference>
<proteinExistence type="predicted"/>
<accession>A0ABW0X6P4</accession>
<dbReference type="RefSeq" id="WP_380225844.1">
    <property type="nucleotide sequence ID" value="NZ_JBHSOF010000015.1"/>
</dbReference>
<keyword evidence="2" id="KW-0597">Phosphoprotein</keyword>
<evidence type="ECO:0000313" key="5">
    <source>
        <dbReference type="EMBL" id="MFC5664141.1"/>
    </source>
</evidence>
<feature type="region of interest" description="Disordered" evidence="3">
    <location>
        <begin position="162"/>
        <end position="181"/>
    </location>
</feature>
<dbReference type="PANTHER" id="PTHR45527:SF1">
    <property type="entry name" value="FATTY ACID SYNTHASE"/>
    <property type="match status" value="1"/>
</dbReference>
<dbReference type="InterPro" id="IPR042099">
    <property type="entry name" value="ANL_N_sf"/>
</dbReference>
<comment type="caution">
    <text evidence="5">The sequence shown here is derived from an EMBL/GenBank/DDBJ whole genome shotgun (WGS) entry which is preliminary data.</text>
</comment>
<dbReference type="InterPro" id="IPR036736">
    <property type="entry name" value="ACP-like_sf"/>
</dbReference>
<dbReference type="Pfam" id="PF00501">
    <property type="entry name" value="AMP-binding"/>
    <property type="match status" value="1"/>
</dbReference>
<evidence type="ECO:0000256" key="3">
    <source>
        <dbReference type="SAM" id="MobiDB-lite"/>
    </source>
</evidence>
<dbReference type="InterPro" id="IPR009081">
    <property type="entry name" value="PP-bd_ACP"/>
</dbReference>
<gene>
    <name evidence="5" type="ORF">ACFP3U_14250</name>
</gene>
<sequence length="642" mass="66492">MTTAPTRPVPGFLPGLSVSYGRPARDGAVLDLFTSWARRAPHAPALIDGELILSYGELDRLADDLAARLAGHVRPGDLVGLCLDHSAALVAATVAVARLGAVHLPLGPRPGERRLRAVAEQLRPACLIGDPALLPPAHRDGTHLPITAPGATGVVAAFAKDAGADGPGSDGPGANSLRTDRPRAVRAPKGTQYTVLTSGSTGLPKAVAVGQTALGALLAWYRDLTGLGPGDRHSLLIGVSFDPHLMELWAGLTSGAALCVAPDAVRWDPAALTDWWRTTGITVGVLPTPLAEPVLDRPWPAGLVLRHLTVGGDRLRRGPGPDVTAVVHNAYGPAEATVTTTVHSMAPGADHGTDAPPIGRPIPGAIVLVTDESGRPLPRGEAGELRIGGQGLAIGYLDAGLTAERFVSAPDDLDGTDRVYRTGDRVLMRADGVLEFLGRLDDQVKVSGVRIEPAEVEAALERDPRVRRAAVVARPAPVGGAQLLAFAQLAEGVGSAGVTGAELLEAVRPWLPGQAVPGVLRLVDGFPLDANGKIDRAALLKAAEAEAQQGVERTAAPGPDTAATPTERTVLRICADLLGRADLAPSENFLDAGGTSVTAARLLAAFEEECGVRLRAPMLLRQPDLRAVARLIDERRPGAAAG</sequence>
<evidence type="ECO:0000256" key="1">
    <source>
        <dbReference type="ARBA" id="ARBA00022450"/>
    </source>
</evidence>
<dbReference type="InterPro" id="IPR000873">
    <property type="entry name" value="AMP-dep_synth/lig_dom"/>
</dbReference>
<dbReference type="InterPro" id="IPR025110">
    <property type="entry name" value="AMP-bd_C"/>
</dbReference>
<organism evidence="5 6">
    <name type="scientific">Kitasatospora misakiensis</name>
    <dbReference type="NCBI Taxonomy" id="67330"/>
    <lineage>
        <taxon>Bacteria</taxon>
        <taxon>Bacillati</taxon>
        <taxon>Actinomycetota</taxon>
        <taxon>Actinomycetes</taxon>
        <taxon>Kitasatosporales</taxon>
        <taxon>Streptomycetaceae</taxon>
        <taxon>Kitasatospora</taxon>
    </lineage>
</organism>
<dbReference type="Pfam" id="PF13193">
    <property type="entry name" value="AMP-binding_C"/>
    <property type="match status" value="1"/>
</dbReference>
<dbReference type="SMART" id="SM00823">
    <property type="entry name" value="PKS_PP"/>
    <property type="match status" value="1"/>
</dbReference>
<reference evidence="6" key="1">
    <citation type="journal article" date="2019" name="Int. J. Syst. Evol. Microbiol.">
        <title>The Global Catalogue of Microorganisms (GCM) 10K type strain sequencing project: providing services to taxonomists for standard genome sequencing and annotation.</title>
        <authorList>
            <consortium name="The Broad Institute Genomics Platform"/>
            <consortium name="The Broad Institute Genome Sequencing Center for Infectious Disease"/>
            <person name="Wu L."/>
            <person name="Ma J."/>
        </authorList>
    </citation>
    <scope>NUCLEOTIDE SEQUENCE [LARGE SCALE GENOMIC DNA]</scope>
    <source>
        <strain evidence="6">CGMCC 4.1437</strain>
    </source>
</reference>
<dbReference type="Pfam" id="PF00550">
    <property type="entry name" value="PP-binding"/>
    <property type="match status" value="1"/>
</dbReference>
<dbReference type="PANTHER" id="PTHR45527">
    <property type="entry name" value="NONRIBOSOMAL PEPTIDE SYNTHETASE"/>
    <property type="match status" value="1"/>
</dbReference>
<protein>
    <submittedName>
        <fullName evidence="5">Non-ribosomal peptide synthetase</fullName>
    </submittedName>
</protein>
<keyword evidence="6" id="KW-1185">Reference proteome</keyword>
<dbReference type="Gene3D" id="1.10.1200.10">
    <property type="entry name" value="ACP-like"/>
    <property type="match status" value="1"/>
</dbReference>
<dbReference type="InterPro" id="IPR020806">
    <property type="entry name" value="PKS_PP-bd"/>
</dbReference>
<feature type="domain" description="Carrier" evidence="4">
    <location>
        <begin position="561"/>
        <end position="636"/>
    </location>
</feature>
<evidence type="ECO:0000313" key="6">
    <source>
        <dbReference type="Proteomes" id="UP001595975"/>
    </source>
</evidence>
<dbReference type="SUPFAM" id="SSF47336">
    <property type="entry name" value="ACP-like"/>
    <property type="match status" value="1"/>
</dbReference>
<dbReference type="SUPFAM" id="SSF56801">
    <property type="entry name" value="Acetyl-CoA synthetase-like"/>
    <property type="match status" value="1"/>
</dbReference>
<keyword evidence="1" id="KW-0596">Phosphopantetheine</keyword>